<comment type="caution">
    <text evidence="1">The sequence shown here is derived from an EMBL/GenBank/DDBJ whole genome shotgun (WGS) entry which is preliminary data.</text>
</comment>
<evidence type="ECO:0000313" key="1">
    <source>
        <dbReference type="EMBL" id="KAA6361821.1"/>
    </source>
</evidence>
<dbReference type="Proteomes" id="UP000324800">
    <property type="component" value="Unassembled WGS sequence"/>
</dbReference>
<accession>A0A5J4TW47</accession>
<protein>
    <recommendedName>
        <fullName evidence="3">Actin-binding transcription modulator</fullName>
    </recommendedName>
</protein>
<dbReference type="PANTHER" id="PTHR13651:SF0">
    <property type="entry name" value="PROTEIN ABITRAM"/>
    <property type="match status" value="1"/>
</dbReference>
<evidence type="ECO:0000313" key="2">
    <source>
        <dbReference type="Proteomes" id="UP000324800"/>
    </source>
</evidence>
<dbReference type="AlphaFoldDB" id="A0A5J4TW47"/>
<gene>
    <name evidence="1" type="ORF">EZS28_042652</name>
</gene>
<organism evidence="1 2">
    <name type="scientific">Streblomastix strix</name>
    <dbReference type="NCBI Taxonomy" id="222440"/>
    <lineage>
        <taxon>Eukaryota</taxon>
        <taxon>Metamonada</taxon>
        <taxon>Preaxostyla</taxon>
        <taxon>Oxymonadida</taxon>
        <taxon>Streblomastigidae</taxon>
        <taxon>Streblomastix</taxon>
    </lineage>
</organism>
<dbReference type="InterPro" id="IPR011053">
    <property type="entry name" value="Single_hybrid_motif"/>
</dbReference>
<dbReference type="PANTHER" id="PTHR13651">
    <property type="entry name" value="PROTEIN ABITRAM"/>
    <property type="match status" value="1"/>
</dbReference>
<dbReference type="Gene3D" id="2.40.50.100">
    <property type="match status" value="1"/>
</dbReference>
<name>A0A5J4TW47_9EUKA</name>
<dbReference type="SUPFAM" id="SSF51230">
    <property type="entry name" value="Single hybrid motif"/>
    <property type="match status" value="1"/>
</dbReference>
<dbReference type="EMBL" id="SNRW01025019">
    <property type="protein sequence ID" value="KAA6361821.1"/>
    <property type="molecule type" value="Genomic_DNA"/>
</dbReference>
<reference evidence="1 2" key="1">
    <citation type="submission" date="2019-03" db="EMBL/GenBank/DDBJ databases">
        <title>Single cell metagenomics reveals metabolic interactions within the superorganism composed of flagellate Streblomastix strix and complex community of Bacteroidetes bacteria on its surface.</title>
        <authorList>
            <person name="Treitli S.C."/>
            <person name="Kolisko M."/>
            <person name="Husnik F."/>
            <person name="Keeling P."/>
            <person name="Hampl V."/>
        </authorList>
    </citation>
    <scope>NUCLEOTIDE SEQUENCE [LARGE SCALE GENOMIC DNA]</scope>
    <source>
        <strain evidence="1">ST1C</strain>
    </source>
</reference>
<feature type="non-terminal residue" evidence="1">
    <location>
        <position position="1"/>
    </location>
</feature>
<dbReference type="GO" id="GO:0005634">
    <property type="term" value="C:nucleus"/>
    <property type="evidence" value="ECO:0007669"/>
    <property type="project" value="TreeGrafter"/>
</dbReference>
<dbReference type="InterPro" id="IPR039169">
    <property type="entry name" value="Abitram"/>
</dbReference>
<sequence length="225" mass="25080">QAQKAIKKQKYSTRQTSKARACAFHELVISAKDSYLHSNGIYVIGIAPSNIILQCVSSGNTITKINFDIGNAARDKSRVHGKHKRGALTVEPSTVICEVNMSNGVIFPVFAGCNGFLLESNMRFAEQPTLLAEKPSTDGFIAIIDPKPDFLRQARFLSEIEYLQHINEHRETINNQGSSLSNLPKKGDEQTPLVDRLMEEACPKHIDFVAAQPFEYELKYAERQG</sequence>
<evidence type="ECO:0008006" key="3">
    <source>
        <dbReference type="Google" id="ProtNLM"/>
    </source>
</evidence>
<proteinExistence type="predicted"/>
<dbReference type="OrthoDB" id="48130at2759"/>